<gene>
    <name evidence="2" type="ORF">IAB31_11445</name>
</gene>
<dbReference type="Pfam" id="PF19601">
    <property type="entry name" value="DUF6106"/>
    <property type="match status" value="1"/>
</dbReference>
<sequence length="166" mass="18947">MSDMYKEILVSRKTPVVNKLIKGVLILVTVLGILAGMIFFPLFLVGIAAGVASYFLLPKLEVEYEYLYVNGDLDIDAIYSKQKRKRQASYTMEELELLAPSNSHALDFYKNNKESKIRDFTSGDENKPSYILVMNKDKQRELVKLELDPDIVADIRRIAPRKVSQV</sequence>
<dbReference type="AlphaFoldDB" id="A0A9D1AEL7"/>
<dbReference type="Proteomes" id="UP000886757">
    <property type="component" value="Unassembled WGS sequence"/>
</dbReference>
<accession>A0A9D1AEL7</accession>
<organism evidence="2 3">
    <name type="scientific">Candidatus Choladousia intestinavium</name>
    <dbReference type="NCBI Taxonomy" id="2840727"/>
    <lineage>
        <taxon>Bacteria</taxon>
        <taxon>Bacillati</taxon>
        <taxon>Bacillota</taxon>
        <taxon>Clostridia</taxon>
        <taxon>Lachnospirales</taxon>
        <taxon>Lachnospiraceae</taxon>
        <taxon>Lachnospiraceae incertae sedis</taxon>
        <taxon>Candidatus Choladousia</taxon>
    </lineage>
</organism>
<name>A0A9D1AEL7_9FIRM</name>
<evidence type="ECO:0000313" key="2">
    <source>
        <dbReference type="EMBL" id="HIR14524.1"/>
    </source>
</evidence>
<protein>
    <submittedName>
        <fullName evidence="2">Uncharacterized protein</fullName>
    </submittedName>
</protein>
<reference evidence="2" key="2">
    <citation type="journal article" date="2021" name="PeerJ">
        <title>Extensive microbial diversity within the chicken gut microbiome revealed by metagenomics and culture.</title>
        <authorList>
            <person name="Gilroy R."/>
            <person name="Ravi A."/>
            <person name="Getino M."/>
            <person name="Pursley I."/>
            <person name="Horton D.L."/>
            <person name="Alikhan N.F."/>
            <person name="Baker D."/>
            <person name="Gharbi K."/>
            <person name="Hall N."/>
            <person name="Watson M."/>
            <person name="Adriaenssens E.M."/>
            <person name="Foster-Nyarko E."/>
            <person name="Jarju S."/>
            <person name="Secka A."/>
            <person name="Antonio M."/>
            <person name="Oren A."/>
            <person name="Chaudhuri R.R."/>
            <person name="La Ragione R."/>
            <person name="Hildebrand F."/>
            <person name="Pallen M.J."/>
        </authorList>
    </citation>
    <scope>NUCLEOTIDE SEQUENCE</scope>
    <source>
        <strain evidence="2">ChiSjej4B22-8148</strain>
    </source>
</reference>
<evidence type="ECO:0000256" key="1">
    <source>
        <dbReference type="SAM" id="Phobius"/>
    </source>
</evidence>
<evidence type="ECO:0000313" key="3">
    <source>
        <dbReference type="Proteomes" id="UP000886757"/>
    </source>
</evidence>
<feature type="transmembrane region" description="Helical" evidence="1">
    <location>
        <begin position="24"/>
        <end position="57"/>
    </location>
</feature>
<comment type="caution">
    <text evidence="2">The sequence shown here is derived from an EMBL/GenBank/DDBJ whole genome shotgun (WGS) entry which is preliminary data.</text>
</comment>
<dbReference type="InterPro" id="IPR046088">
    <property type="entry name" value="DUF6106"/>
</dbReference>
<keyword evidence="1" id="KW-1133">Transmembrane helix</keyword>
<reference evidence="2" key="1">
    <citation type="submission" date="2020-10" db="EMBL/GenBank/DDBJ databases">
        <authorList>
            <person name="Gilroy R."/>
        </authorList>
    </citation>
    <scope>NUCLEOTIDE SEQUENCE</scope>
    <source>
        <strain evidence="2">ChiSjej4B22-8148</strain>
    </source>
</reference>
<proteinExistence type="predicted"/>
<keyword evidence="1" id="KW-0472">Membrane</keyword>
<dbReference type="EMBL" id="DVGK01000129">
    <property type="protein sequence ID" value="HIR14524.1"/>
    <property type="molecule type" value="Genomic_DNA"/>
</dbReference>
<keyword evidence="1" id="KW-0812">Transmembrane</keyword>